<comment type="caution">
    <text evidence="1">The sequence shown here is derived from an EMBL/GenBank/DDBJ whole genome shotgun (WGS) entry which is preliminary data.</text>
</comment>
<gene>
    <name evidence="1" type="ORF">TNCT_176811</name>
</gene>
<dbReference type="EMBL" id="BMAO01030179">
    <property type="protein sequence ID" value="GFQ66283.1"/>
    <property type="molecule type" value="Genomic_DNA"/>
</dbReference>
<dbReference type="AlphaFoldDB" id="A0A8X6FSL4"/>
<sequence length="119" mass="13519">MKSDFNERLSQEFSFEAATLQDIWSLFHTAELLTKNAITLIEAMKPTQDLLLNLLQLSMRSSEGNCETVLRETNDCMKLFEKMASSICEIASRFENAVNEIQKSLRASTETFNATDSIE</sequence>
<protein>
    <submittedName>
        <fullName evidence="1">Uncharacterized protein</fullName>
    </submittedName>
</protein>
<evidence type="ECO:0000313" key="1">
    <source>
        <dbReference type="EMBL" id="GFQ66283.1"/>
    </source>
</evidence>
<accession>A0A8X6FSL4</accession>
<dbReference type="Proteomes" id="UP000887116">
    <property type="component" value="Unassembled WGS sequence"/>
</dbReference>
<name>A0A8X6FSL4_TRICU</name>
<keyword evidence="2" id="KW-1185">Reference proteome</keyword>
<evidence type="ECO:0000313" key="2">
    <source>
        <dbReference type="Proteomes" id="UP000887116"/>
    </source>
</evidence>
<proteinExistence type="predicted"/>
<organism evidence="1 2">
    <name type="scientific">Trichonephila clavata</name>
    <name type="common">Joro spider</name>
    <name type="synonym">Nephila clavata</name>
    <dbReference type="NCBI Taxonomy" id="2740835"/>
    <lineage>
        <taxon>Eukaryota</taxon>
        <taxon>Metazoa</taxon>
        <taxon>Ecdysozoa</taxon>
        <taxon>Arthropoda</taxon>
        <taxon>Chelicerata</taxon>
        <taxon>Arachnida</taxon>
        <taxon>Araneae</taxon>
        <taxon>Araneomorphae</taxon>
        <taxon>Entelegynae</taxon>
        <taxon>Araneoidea</taxon>
        <taxon>Nephilidae</taxon>
        <taxon>Trichonephila</taxon>
    </lineage>
</organism>
<reference evidence="1" key="1">
    <citation type="submission" date="2020-07" db="EMBL/GenBank/DDBJ databases">
        <title>Multicomponent nature underlies the extraordinary mechanical properties of spider dragline silk.</title>
        <authorList>
            <person name="Kono N."/>
            <person name="Nakamura H."/>
            <person name="Mori M."/>
            <person name="Yoshida Y."/>
            <person name="Ohtoshi R."/>
            <person name="Malay A.D."/>
            <person name="Moran D.A.P."/>
            <person name="Tomita M."/>
            <person name="Numata K."/>
            <person name="Arakawa K."/>
        </authorList>
    </citation>
    <scope>NUCLEOTIDE SEQUENCE</scope>
</reference>